<evidence type="ECO:0008006" key="14">
    <source>
        <dbReference type="Google" id="ProtNLM"/>
    </source>
</evidence>
<feature type="domain" description="K+ potassium transporter C-terminal" evidence="12">
    <location>
        <begin position="337"/>
        <end position="498"/>
    </location>
</feature>
<comment type="subcellular location">
    <subcellularLocation>
        <location evidence="1">Cell membrane</location>
        <topology evidence="1">Multi-pass membrane protein</topology>
    </subcellularLocation>
</comment>
<evidence type="ECO:0000256" key="4">
    <source>
        <dbReference type="ARBA" id="ARBA00022538"/>
    </source>
</evidence>
<keyword evidence="8" id="KW-0406">Ion transport</keyword>
<comment type="similarity">
    <text evidence="2">Belongs to the HAK/KUP transporter (TC 2.A.72.3) family.</text>
</comment>
<dbReference type="Pfam" id="PF22776">
    <property type="entry name" value="K_trans_C"/>
    <property type="match status" value="1"/>
</dbReference>
<evidence type="ECO:0000256" key="7">
    <source>
        <dbReference type="ARBA" id="ARBA00022989"/>
    </source>
</evidence>
<keyword evidence="3" id="KW-0813">Transport</keyword>
<feature type="domain" description="K+ potassium transporter integral membrane" evidence="11">
    <location>
        <begin position="229"/>
        <end position="286"/>
    </location>
</feature>
<evidence type="ECO:0000259" key="12">
    <source>
        <dbReference type="Pfam" id="PF22776"/>
    </source>
</evidence>
<feature type="domain" description="K+ potassium transporter integral membrane" evidence="11">
    <location>
        <begin position="64"/>
        <end position="228"/>
    </location>
</feature>
<evidence type="ECO:0000256" key="1">
    <source>
        <dbReference type="ARBA" id="ARBA00004651"/>
    </source>
</evidence>
<dbReference type="Pfam" id="PF02705">
    <property type="entry name" value="K_trans"/>
    <property type="match status" value="2"/>
</dbReference>
<accession>A0A2N9ECD7</accession>
<evidence type="ECO:0000256" key="8">
    <source>
        <dbReference type="ARBA" id="ARBA00023065"/>
    </source>
</evidence>
<organism evidence="13">
    <name type="scientific">Fagus sylvatica</name>
    <name type="common">Beechnut</name>
    <dbReference type="NCBI Taxonomy" id="28930"/>
    <lineage>
        <taxon>Eukaryota</taxon>
        <taxon>Viridiplantae</taxon>
        <taxon>Streptophyta</taxon>
        <taxon>Embryophyta</taxon>
        <taxon>Tracheophyta</taxon>
        <taxon>Spermatophyta</taxon>
        <taxon>Magnoliopsida</taxon>
        <taxon>eudicotyledons</taxon>
        <taxon>Gunneridae</taxon>
        <taxon>Pentapetalae</taxon>
        <taxon>rosids</taxon>
        <taxon>fabids</taxon>
        <taxon>Fagales</taxon>
        <taxon>Fagaceae</taxon>
        <taxon>Fagus</taxon>
    </lineage>
</organism>
<proteinExistence type="inferred from homology"/>
<sequence length="498" mass="55991">MSDDLVEAITEVRKEEVSTELKEKKVSWRKGRRYDSSDIESHDFPRPHHGHDSKPVEWPVIIHLAFQSIGVVYGDIGTSQLYVFSSTFPNGIKHNDDILGVLCLILYTLTLLSLIKYVLIVLRANDHGEGGTFALYSLLCWYAKVSLIPNQQAEDYEVSNFQIELPNGRERRASWLKSKLEKSKFAKYFLLFATMLGTSMLIGDGVLTPSILVLSAVAGIQVATPAITEGTEALFADVGHFTALSIQISMCCVSYPALLLAYIGQDSFLRKNNDLVANTFYKSTPGCFPRVKVVHTSAKYQGQVYVPEANYLLMLACVGITLGFSTTTNIGNAFELVEGIPPIFKHYVENVPALHSVLVFISIKSLPISKVSEEEHFIFRRVEPKELSVFRCVVRYGYTDVHNKQEPFENILDLRRDEEDKRQEAVGKEMEVVDKACHAGIVHLIGETEVVAGEGANTGKRIMIDYAYNFLKRNLRQSDKVFDISHKRMLKVGMTYEL</sequence>
<keyword evidence="7 10" id="KW-1133">Transmembrane helix</keyword>
<dbReference type="InterPro" id="IPR053951">
    <property type="entry name" value="K_trans_N"/>
</dbReference>
<name>A0A2N9ECD7_FAGSY</name>
<dbReference type="InterPro" id="IPR053952">
    <property type="entry name" value="K_trans_C"/>
</dbReference>
<evidence type="ECO:0000256" key="5">
    <source>
        <dbReference type="ARBA" id="ARBA00022692"/>
    </source>
</evidence>
<dbReference type="PANTHER" id="PTHR30540:SF87">
    <property type="entry name" value="POTASSIUM TRANSPORTER"/>
    <property type="match status" value="1"/>
</dbReference>
<dbReference type="InterPro" id="IPR003855">
    <property type="entry name" value="K+_transporter"/>
</dbReference>
<feature type="transmembrane region" description="Helical" evidence="10">
    <location>
        <begin position="98"/>
        <end position="119"/>
    </location>
</feature>
<evidence type="ECO:0000256" key="6">
    <source>
        <dbReference type="ARBA" id="ARBA00022958"/>
    </source>
</evidence>
<evidence type="ECO:0000256" key="3">
    <source>
        <dbReference type="ARBA" id="ARBA00022448"/>
    </source>
</evidence>
<keyword evidence="4" id="KW-0633">Potassium transport</keyword>
<evidence type="ECO:0000313" key="13">
    <source>
        <dbReference type="EMBL" id="SPC72290.1"/>
    </source>
</evidence>
<evidence type="ECO:0000259" key="11">
    <source>
        <dbReference type="Pfam" id="PF02705"/>
    </source>
</evidence>
<protein>
    <recommendedName>
        <fullName evidence="14">Potassium transporter</fullName>
    </recommendedName>
</protein>
<reference evidence="13" key="1">
    <citation type="submission" date="2018-02" db="EMBL/GenBank/DDBJ databases">
        <authorList>
            <person name="Cohen D.B."/>
            <person name="Kent A.D."/>
        </authorList>
    </citation>
    <scope>NUCLEOTIDE SEQUENCE</scope>
</reference>
<dbReference type="PANTHER" id="PTHR30540">
    <property type="entry name" value="OSMOTIC STRESS POTASSIUM TRANSPORTER"/>
    <property type="match status" value="1"/>
</dbReference>
<feature type="transmembrane region" description="Helical" evidence="10">
    <location>
        <begin position="241"/>
        <end position="263"/>
    </location>
</feature>
<dbReference type="GO" id="GO:0015079">
    <property type="term" value="F:potassium ion transmembrane transporter activity"/>
    <property type="evidence" value="ECO:0007669"/>
    <property type="project" value="InterPro"/>
</dbReference>
<dbReference type="GO" id="GO:0005886">
    <property type="term" value="C:plasma membrane"/>
    <property type="evidence" value="ECO:0007669"/>
    <property type="project" value="UniProtKB-SubCell"/>
</dbReference>
<keyword evidence="6" id="KW-0630">Potassium</keyword>
<evidence type="ECO:0000256" key="2">
    <source>
        <dbReference type="ARBA" id="ARBA00008440"/>
    </source>
</evidence>
<dbReference type="AlphaFoldDB" id="A0A2N9ECD7"/>
<gene>
    <name evidence="13" type="ORF">FSB_LOCUS172</name>
</gene>
<keyword evidence="9 10" id="KW-0472">Membrane</keyword>
<keyword evidence="5 10" id="KW-0812">Transmembrane</keyword>
<dbReference type="EMBL" id="OIVN01000002">
    <property type="protein sequence ID" value="SPC72290.1"/>
    <property type="molecule type" value="Genomic_DNA"/>
</dbReference>
<evidence type="ECO:0000256" key="10">
    <source>
        <dbReference type="SAM" id="Phobius"/>
    </source>
</evidence>
<feature type="transmembrane region" description="Helical" evidence="10">
    <location>
        <begin position="188"/>
        <end position="221"/>
    </location>
</feature>
<evidence type="ECO:0000256" key="9">
    <source>
        <dbReference type="ARBA" id="ARBA00023136"/>
    </source>
</evidence>